<dbReference type="OrthoDB" id="3919494at2759"/>
<proteinExistence type="predicted"/>
<feature type="domain" description="ADF-H" evidence="1">
    <location>
        <begin position="7"/>
        <end position="103"/>
    </location>
</feature>
<evidence type="ECO:0000259" key="1">
    <source>
        <dbReference type="Pfam" id="PF00241"/>
    </source>
</evidence>
<accession>A0A0C2XPH1</accession>
<dbReference type="HOGENOM" id="CLU_1705342_0_0_1"/>
<dbReference type="EMBL" id="KN824283">
    <property type="protein sequence ID" value="KIM30872.1"/>
    <property type="molecule type" value="Genomic_DNA"/>
</dbReference>
<sequence length="154" mass="17298">MAQIATIPKEVEDTLKRFRGTSPPLICYIDQKSGTPTVRIDSGVLDEDEEFSIETLASSLPYNAPRYILLNHKPEGEAFSKVIFINWIPNGCQTVASMLHVGTLPVIERLARNPKVFLVTVYYRNVSLTIHQVLEVNDAEDGLTTEIIDAKLRR</sequence>
<dbReference type="GO" id="GO:0003779">
    <property type="term" value="F:actin binding"/>
    <property type="evidence" value="ECO:0007669"/>
    <property type="project" value="InterPro"/>
</dbReference>
<dbReference type="InterPro" id="IPR029006">
    <property type="entry name" value="ADF-H/Gelsolin-like_dom_sf"/>
</dbReference>
<dbReference type="InterPro" id="IPR002108">
    <property type="entry name" value="ADF-H"/>
</dbReference>
<reference evidence="3" key="2">
    <citation type="submission" date="2015-01" db="EMBL/GenBank/DDBJ databases">
        <title>Evolutionary Origins and Diversification of the Mycorrhizal Mutualists.</title>
        <authorList>
            <consortium name="DOE Joint Genome Institute"/>
            <consortium name="Mycorrhizal Genomics Consortium"/>
            <person name="Kohler A."/>
            <person name="Kuo A."/>
            <person name="Nagy L.G."/>
            <person name="Floudas D."/>
            <person name="Copeland A."/>
            <person name="Barry K.W."/>
            <person name="Cichocki N."/>
            <person name="Veneault-Fourrey C."/>
            <person name="LaButti K."/>
            <person name="Lindquist E.A."/>
            <person name="Lipzen A."/>
            <person name="Lundell T."/>
            <person name="Morin E."/>
            <person name="Murat C."/>
            <person name="Riley R."/>
            <person name="Ohm R."/>
            <person name="Sun H."/>
            <person name="Tunlid A."/>
            <person name="Henrissat B."/>
            <person name="Grigoriev I.V."/>
            <person name="Hibbett D.S."/>
            <person name="Martin F."/>
        </authorList>
    </citation>
    <scope>NUCLEOTIDE SEQUENCE [LARGE SCALE GENOMIC DNA]</scope>
    <source>
        <strain evidence="3">MAFF 305830</strain>
    </source>
</reference>
<dbReference type="Gene3D" id="3.40.20.10">
    <property type="entry name" value="Severin"/>
    <property type="match status" value="1"/>
</dbReference>
<dbReference type="AlphaFoldDB" id="A0A0C2XPH1"/>
<evidence type="ECO:0000313" key="3">
    <source>
        <dbReference type="Proteomes" id="UP000054097"/>
    </source>
</evidence>
<dbReference type="Proteomes" id="UP000054097">
    <property type="component" value="Unassembled WGS sequence"/>
</dbReference>
<gene>
    <name evidence="2" type="ORF">M408DRAFT_271867</name>
</gene>
<organism evidence="2 3">
    <name type="scientific">Serendipita vermifera MAFF 305830</name>
    <dbReference type="NCBI Taxonomy" id="933852"/>
    <lineage>
        <taxon>Eukaryota</taxon>
        <taxon>Fungi</taxon>
        <taxon>Dikarya</taxon>
        <taxon>Basidiomycota</taxon>
        <taxon>Agaricomycotina</taxon>
        <taxon>Agaricomycetes</taxon>
        <taxon>Sebacinales</taxon>
        <taxon>Serendipitaceae</taxon>
        <taxon>Serendipita</taxon>
    </lineage>
</organism>
<dbReference type="STRING" id="933852.A0A0C2XPH1"/>
<reference evidence="2 3" key="1">
    <citation type="submission" date="2014-04" db="EMBL/GenBank/DDBJ databases">
        <authorList>
            <consortium name="DOE Joint Genome Institute"/>
            <person name="Kuo A."/>
            <person name="Zuccaro A."/>
            <person name="Kohler A."/>
            <person name="Nagy L.G."/>
            <person name="Floudas D."/>
            <person name="Copeland A."/>
            <person name="Barry K.W."/>
            <person name="Cichocki N."/>
            <person name="Veneault-Fourrey C."/>
            <person name="LaButti K."/>
            <person name="Lindquist E.A."/>
            <person name="Lipzen A."/>
            <person name="Lundell T."/>
            <person name="Morin E."/>
            <person name="Murat C."/>
            <person name="Sun H."/>
            <person name="Tunlid A."/>
            <person name="Henrissat B."/>
            <person name="Grigoriev I.V."/>
            <person name="Hibbett D.S."/>
            <person name="Martin F."/>
            <person name="Nordberg H.P."/>
            <person name="Cantor M.N."/>
            <person name="Hua S.X."/>
        </authorList>
    </citation>
    <scope>NUCLEOTIDE SEQUENCE [LARGE SCALE GENOMIC DNA]</scope>
    <source>
        <strain evidence="2 3">MAFF 305830</strain>
    </source>
</reference>
<evidence type="ECO:0000313" key="2">
    <source>
        <dbReference type="EMBL" id="KIM30872.1"/>
    </source>
</evidence>
<name>A0A0C2XPH1_SERVB</name>
<dbReference type="SUPFAM" id="SSF55753">
    <property type="entry name" value="Actin depolymerizing proteins"/>
    <property type="match status" value="1"/>
</dbReference>
<dbReference type="Pfam" id="PF00241">
    <property type="entry name" value="Cofilin_ADF"/>
    <property type="match status" value="1"/>
</dbReference>
<protein>
    <recommendedName>
        <fullName evidence="1">ADF-H domain-containing protein</fullName>
    </recommendedName>
</protein>
<keyword evidence="3" id="KW-1185">Reference proteome</keyword>